<reference evidence="1" key="2">
    <citation type="journal article" date="2015" name="Data Brief">
        <title>Shoot transcriptome of the giant reed, Arundo donax.</title>
        <authorList>
            <person name="Barrero R.A."/>
            <person name="Guerrero F.D."/>
            <person name="Moolhuijzen P."/>
            <person name="Goolsby J.A."/>
            <person name="Tidwell J."/>
            <person name="Bellgard S.E."/>
            <person name="Bellgard M.I."/>
        </authorList>
    </citation>
    <scope>NUCLEOTIDE SEQUENCE</scope>
    <source>
        <tissue evidence="1">Shoot tissue taken approximately 20 cm above the soil surface</tissue>
    </source>
</reference>
<protein>
    <submittedName>
        <fullName evidence="1">Uncharacterized protein</fullName>
    </submittedName>
</protein>
<reference evidence="1" key="1">
    <citation type="submission" date="2014-09" db="EMBL/GenBank/DDBJ databases">
        <authorList>
            <person name="Magalhaes I.L.F."/>
            <person name="Oliveira U."/>
            <person name="Santos F.R."/>
            <person name="Vidigal T.H.D.A."/>
            <person name="Brescovit A.D."/>
            <person name="Santos A.J."/>
        </authorList>
    </citation>
    <scope>NUCLEOTIDE SEQUENCE</scope>
    <source>
        <tissue evidence="1">Shoot tissue taken approximately 20 cm above the soil surface</tissue>
    </source>
</reference>
<evidence type="ECO:0000313" key="1">
    <source>
        <dbReference type="EMBL" id="JAE29939.1"/>
    </source>
</evidence>
<accession>A0A0A9H2B5</accession>
<sequence>MYYARQFSKKPPKLVNLLQEHTSKNVTSSYLGLTKLLGDLIRRCGIYFAWSFGGIELP</sequence>
<dbReference type="AlphaFoldDB" id="A0A0A9H2B5"/>
<proteinExistence type="predicted"/>
<organism evidence="1">
    <name type="scientific">Arundo donax</name>
    <name type="common">Giant reed</name>
    <name type="synonym">Donax arundinaceus</name>
    <dbReference type="NCBI Taxonomy" id="35708"/>
    <lineage>
        <taxon>Eukaryota</taxon>
        <taxon>Viridiplantae</taxon>
        <taxon>Streptophyta</taxon>
        <taxon>Embryophyta</taxon>
        <taxon>Tracheophyta</taxon>
        <taxon>Spermatophyta</taxon>
        <taxon>Magnoliopsida</taxon>
        <taxon>Liliopsida</taxon>
        <taxon>Poales</taxon>
        <taxon>Poaceae</taxon>
        <taxon>PACMAD clade</taxon>
        <taxon>Arundinoideae</taxon>
        <taxon>Arundineae</taxon>
        <taxon>Arundo</taxon>
    </lineage>
</organism>
<dbReference type="EMBL" id="GBRH01167957">
    <property type="protein sequence ID" value="JAE29939.1"/>
    <property type="molecule type" value="Transcribed_RNA"/>
</dbReference>
<name>A0A0A9H2B5_ARUDO</name>